<dbReference type="GeneID" id="19883708"/>
<dbReference type="HOGENOM" id="CLU_057146_0_0_1"/>
<protein>
    <submittedName>
        <fullName evidence="1">Uncharacterized protein</fullName>
    </submittedName>
</protein>
<evidence type="ECO:0000313" key="1">
    <source>
        <dbReference type="EMBL" id="EJP69827.1"/>
    </source>
</evidence>
<dbReference type="Gene3D" id="1.20.120.20">
    <property type="entry name" value="Apolipoprotein"/>
    <property type="match status" value="1"/>
</dbReference>
<dbReference type="SUPFAM" id="SSF58113">
    <property type="entry name" value="Apolipoprotein A-I"/>
    <property type="match status" value="1"/>
</dbReference>
<sequence>MPYLIRYRASAANHAFGRPSASAMPSFASCYGNVGKFGEIIYTKLIPSFCLHFFFHIYNRSTMTDIHPDLAHISDVIISMRRAIGVMKAEIMERFDQNAAVAAALHDRIHQADNNLIAHCDIDALNDGIAQSRNVLNAVVTDVGACHQSLQTTKNVMAACKQAVEASQLHLRDRIRDTQTEIKQAITTARQELSVGIATLQTSLLDAVGRVGRDIGKGISSLGEAVASVAGSFGGQLSDACEAIITQTSLARAPSREVFDGKMRELRGIVEHTNTSVQNLPRTLESSLAEAMKNAASGATDNTTREVKGKLQKLHEELCDKVRDVRLEMRAGHYNSAARLANKLSSCCTNTIVKLRGIENLPIRTLPKTYAGLQGLQEMQLLKDFQLADEDFLGPGYRPSPAS</sequence>
<proteinExistence type="predicted"/>
<organism evidence="1 2">
    <name type="scientific">Beauveria bassiana (strain ARSEF 2860)</name>
    <name type="common">White muscardine disease fungus</name>
    <name type="synonym">Tritirachium shiotae</name>
    <dbReference type="NCBI Taxonomy" id="655819"/>
    <lineage>
        <taxon>Eukaryota</taxon>
        <taxon>Fungi</taxon>
        <taxon>Dikarya</taxon>
        <taxon>Ascomycota</taxon>
        <taxon>Pezizomycotina</taxon>
        <taxon>Sordariomycetes</taxon>
        <taxon>Hypocreomycetidae</taxon>
        <taxon>Hypocreales</taxon>
        <taxon>Cordycipitaceae</taxon>
        <taxon>Beauveria</taxon>
    </lineage>
</organism>
<name>J4UUW2_BEAB2</name>
<dbReference type="Proteomes" id="UP000002762">
    <property type="component" value="Unassembled WGS sequence"/>
</dbReference>
<reference evidence="1 2" key="1">
    <citation type="journal article" date="2012" name="Sci. Rep.">
        <title>Genomic perspectives on the evolution of fungal entomopathogenicity in Beauveria bassiana.</title>
        <authorList>
            <person name="Xiao G."/>
            <person name="Ying S.H."/>
            <person name="Zheng P."/>
            <person name="Wang Z.L."/>
            <person name="Zhang S."/>
            <person name="Xie X.Q."/>
            <person name="Shang Y."/>
            <person name="St Leger R.J."/>
            <person name="Zhao G.P."/>
            <person name="Wang C."/>
            <person name="Feng M.G."/>
        </authorList>
    </citation>
    <scope>NUCLEOTIDE SEQUENCE [LARGE SCALE GENOMIC DNA]</scope>
    <source>
        <strain evidence="1 2">ARSEF 2860</strain>
    </source>
</reference>
<dbReference type="PROSITE" id="PS51257">
    <property type="entry name" value="PROKAR_LIPOPROTEIN"/>
    <property type="match status" value="1"/>
</dbReference>
<dbReference type="AlphaFoldDB" id="J4UUW2"/>
<dbReference type="InParanoid" id="J4UUW2"/>
<accession>J4UUW2</accession>
<dbReference type="EMBL" id="JH725151">
    <property type="protein sequence ID" value="EJP69827.1"/>
    <property type="molecule type" value="Genomic_DNA"/>
</dbReference>
<dbReference type="RefSeq" id="XP_008594015.1">
    <property type="nucleotide sequence ID" value="XM_008595793.1"/>
</dbReference>
<keyword evidence="2" id="KW-1185">Reference proteome</keyword>
<dbReference type="OrthoDB" id="4864469at2759"/>
<gene>
    <name evidence="1" type="ORF">BBA_00696</name>
</gene>
<evidence type="ECO:0000313" key="2">
    <source>
        <dbReference type="Proteomes" id="UP000002762"/>
    </source>
</evidence>